<organismHost>
    <name type="scientific">Lepidoptera</name>
    <name type="common">moths &amp; butterflies</name>
    <dbReference type="NCBI Taxonomy" id="7088"/>
</organismHost>
<organism evidence="2">
    <name type="scientific">Lymantria dispar multicapsid nuclear polyhedrosis virus</name>
    <name type="common">LdMNPV</name>
    <dbReference type="NCBI Taxonomy" id="10449"/>
    <lineage>
        <taxon>Viruses</taxon>
        <taxon>Viruses incertae sedis</taxon>
        <taxon>Naldaviricetes</taxon>
        <taxon>Lefavirales</taxon>
        <taxon>Baculoviridae</taxon>
        <taxon>Alphabaculovirus</taxon>
        <taxon>Alphabaculovirus lydisparis</taxon>
    </lineage>
</organism>
<reference evidence="2" key="2">
    <citation type="submission" date="2015-04" db="EMBL/GenBank/DDBJ databases">
        <authorList>
            <person name="Harrison R.L."/>
            <person name="Keena M.A."/>
            <person name="Rowley D.L."/>
        </authorList>
    </citation>
    <scope>NUCLEOTIDE SEQUENCE</scope>
    <source>
        <strain evidence="2">2161</strain>
    </source>
</reference>
<feature type="compositionally biased region" description="Basic residues" evidence="1">
    <location>
        <begin position="37"/>
        <end position="60"/>
    </location>
</feature>
<accession>V9TKW1</accession>
<name>V9TKW1_NPVLD</name>
<protein>
    <submittedName>
        <fullName evidence="2">ORF-45 protein</fullName>
    </submittedName>
</protein>
<proteinExistence type="predicted"/>
<sequence length="60" mass="7260">MHTIRLAREHGNKSNRTRKINFKKILSHRLVREHGNKSNRTRKINFKKIFKPPARSRARK</sequence>
<feature type="region of interest" description="Disordered" evidence="1">
    <location>
        <begin position="35"/>
        <end position="60"/>
    </location>
</feature>
<dbReference type="EMBL" id="KF695050">
    <property type="protein sequence ID" value="AHC69546.1"/>
    <property type="molecule type" value="Genomic_DNA"/>
</dbReference>
<evidence type="ECO:0000313" key="2">
    <source>
        <dbReference type="EMBL" id="AHC69546.1"/>
    </source>
</evidence>
<evidence type="ECO:0000256" key="1">
    <source>
        <dbReference type="SAM" id="MobiDB-lite"/>
    </source>
</evidence>
<reference evidence="2" key="1">
    <citation type="journal article" date="2014" name="J. Invertebr. Pathol.">
        <title>Classification, genetic variation and pathogenicity of Lymantria dispar nucleopolyhedrovirus isolates from Asia, Europe, and North America.</title>
        <authorList>
            <person name="Harrison R.L."/>
            <person name="Keena M.A."/>
            <person name="Rowley D.L."/>
        </authorList>
    </citation>
    <scope>NUCLEOTIDE SEQUENCE</scope>
    <source>
        <strain evidence="2">2161</strain>
    </source>
</reference>